<dbReference type="Proteomes" id="UP001362999">
    <property type="component" value="Unassembled WGS sequence"/>
</dbReference>
<gene>
    <name evidence="3" type="ORF">R3P38DRAFT_2796751</name>
</gene>
<keyword evidence="2" id="KW-0732">Signal</keyword>
<feature type="signal peptide" evidence="2">
    <location>
        <begin position="1"/>
        <end position="21"/>
    </location>
</feature>
<protein>
    <submittedName>
        <fullName evidence="3">Uncharacterized protein</fullName>
    </submittedName>
</protein>
<evidence type="ECO:0000256" key="2">
    <source>
        <dbReference type="SAM" id="SignalP"/>
    </source>
</evidence>
<feature type="region of interest" description="Disordered" evidence="1">
    <location>
        <begin position="29"/>
        <end position="61"/>
    </location>
</feature>
<sequence>MISISTLIFYLVIALNGFAYAALPLGARQASDSEMPPSSSPTSTSSSVEPTSTSTSVSNAVDIPGIGSREVRLGPGGTSGPFVLLAGHENVTLRQFFNLNPEAYCVPNGDSDVDTTTVTFVPVEGNTQVPNSDQTQSGCDNLRPGSFEVVNIREVVESDPVNEWSK</sequence>
<feature type="compositionally biased region" description="Low complexity" evidence="1">
    <location>
        <begin position="33"/>
        <end position="58"/>
    </location>
</feature>
<keyword evidence="4" id="KW-1185">Reference proteome</keyword>
<organism evidence="3 4">
    <name type="scientific">Favolaschia claudopus</name>
    <dbReference type="NCBI Taxonomy" id="2862362"/>
    <lineage>
        <taxon>Eukaryota</taxon>
        <taxon>Fungi</taxon>
        <taxon>Dikarya</taxon>
        <taxon>Basidiomycota</taxon>
        <taxon>Agaricomycotina</taxon>
        <taxon>Agaricomycetes</taxon>
        <taxon>Agaricomycetidae</taxon>
        <taxon>Agaricales</taxon>
        <taxon>Marasmiineae</taxon>
        <taxon>Mycenaceae</taxon>
        <taxon>Favolaschia</taxon>
    </lineage>
</organism>
<comment type="caution">
    <text evidence="3">The sequence shown here is derived from an EMBL/GenBank/DDBJ whole genome shotgun (WGS) entry which is preliminary data.</text>
</comment>
<dbReference type="EMBL" id="JAWWNJ010000086">
    <property type="protein sequence ID" value="KAK7000946.1"/>
    <property type="molecule type" value="Genomic_DNA"/>
</dbReference>
<proteinExistence type="predicted"/>
<evidence type="ECO:0000313" key="4">
    <source>
        <dbReference type="Proteomes" id="UP001362999"/>
    </source>
</evidence>
<evidence type="ECO:0000313" key="3">
    <source>
        <dbReference type="EMBL" id="KAK7000946.1"/>
    </source>
</evidence>
<feature type="chain" id="PRO_5043799307" evidence="2">
    <location>
        <begin position="22"/>
        <end position="166"/>
    </location>
</feature>
<name>A0AAW0A5P8_9AGAR</name>
<reference evidence="3 4" key="1">
    <citation type="journal article" date="2024" name="J Genomics">
        <title>Draft genome sequencing and assembly of Favolaschia claudopus CIRM-BRFM 2984 isolated from oak limbs.</title>
        <authorList>
            <person name="Navarro D."/>
            <person name="Drula E."/>
            <person name="Chaduli D."/>
            <person name="Cazenave R."/>
            <person name="Ahrendt S."/>
            <person name="Wang J."/>
            <person name="Lipzen A."/>
            <person name="Daum C."/>
            <person name="Barry K."/>
            <person name="Grigoriev I.V."/>
            <person name="Favel A."/>
            <person name="Rosso M.N."/>
            <person name="Martin F."/>
        </authorList>
    </citation>
    <scope>NUCLEOTIDE SEQUENCE [LARGE SCALE GENOMIC DNA]</scope>
    <source>
        <strain evidence="3 4">CIRM-BRFM 2984</strain>
    </source>
</reference>
<evidence type="ECO:0000256" key="1">
    <source>
        <dbReference type="SAM" id="MobiDB-lite"/>
    </source>
</evidence>
<dbReference type="AlphaFoldDB" id="A0AAW0A5P8"/>
<accession>A0AAW0A5P8</accession>